<name>A0AAD9CQI9_DISEL</name>
<feature type="non-terminal residue" evidence="1">
    <location>
        <position position="85"/>
    </location>
</feature>
<comment type="caution">
    <text evidence="1">The sequence shown here is derived from an EMBL/GenBank/DDBJ whole genome shotgun (WGS) entry which is preliminary data.</text>
</comment>
<dbReference type="GO" id="GO:0005840">
    <property type="term" value="C:ribosome"/>
    <property type="evidence" value="ECO:0007669"/>
    <property type="project" value="UniProtKB-KW"/>
</dbReference>
<dbReference type="EMBL" id="JASDAP010000003">
    <property type="protein sequence ID" value="KAK1905923.1"/>
    <property type="molecule type" value="Genomic_DNA"/>
</dbReference>
<dbReference type="AlphaFoldDB" id="A0AAD9CQI9"/>
<organism evidence="1 2">
    <name type="scientific">Dissostichus eleginoides</name>
    <name type="common">Patagonian toothfish</name>
    <name type="synonym">Dissostichus amissus</name>
    <dbReference type="NCBI Taxonomy" id="100907"/>
    <lineage>
        <taxon>Eukaryota</taxon>
        <taxon>Metazoa</taxon>
        <taxon>Chordata</taxon>
        <taxon>Craniata</taxon>
        <taxon>Vertebrata</taxon>
        <taxon>Euteleostomi</taxon>
        <taxon>Actinopterygii</taxon>
        <taxon>Neopterygii</taxon>
        <taxon>Teleostei</taxon>
        <taxon>Neoteleostei</taxon>
        <taxon>Acanthomorphata</taxon>
        <taxon>Eupercaria</taxon>
        <taxon>Perciformes</taxon>
        <taxon>Notothenioidei</taxon>
        <taxon>Nototheniidae</taxon>
        <taxon>Dissostichus</taxon>
    </lineage>
</organism>
<keyword evidence="1" id="KW-0687">Ribonucleoprotein</keyword>
<evidence type="ECO:0000313" key="1">
    <source>
        <dbReference type="EMBL" id="KAK1905923.1"/>
    </source>
</evidence>
<keyword evidence="2" id="KW-1185">Reference proteome</keyword>
<dbReference type="Proteomes" id="UP001228049">
    <property type="component" value="Unassembled WGS sequence"/>
</dbReference>
<feature type="non-terminal residue" evidence="1">
    <location>
        <position position="1"/>
    </location>
</feature>
<gene>
    <name evidence="1" type="ORF">KUDE01_013101</name>
</gene>
<keyword evidence="1" id="KW-0689">Ribosomal protein</keyword>
<accession>A0AAD9CQI9</accession>
<protein>
    <submittedName>
        <fullName evidence="1">Ribosomal protein S12 methylthiotransferase RimO</fullName>
    </submittedName>
</protein>
<evidence type="ECO:0000313" key="2">
    <source>
        <dbReference type="Proteomes" id="UP001228049"/>
    </source>
</evidence>
<sequence length="85" mass="8880">CGGCATMCHPPCLRGAGGEAVSPLHAVLIEKWCLVPGGARGKVVVRRKEIEGETVTNVGGTVLNNPLCSPAGCQQELEVADRPWE</sequence>
<reference evidence="1" key="1">
    <citation type="submission" date="2023-04" db="EMBL/GenBank/DDBJ databases">
        <title>Chromosome-level genome of Chaenocephalus aceratus.</title>
        <authorList>
            <person name="Park H."/>
        </authorList>
    </citation>
    <scope>NUCLEOTIDE SEQUENCE</scope>
    <source>
        <strain evidence="1">DE</strain>
        <tissue evidence="1">Muscle</tissue>
    </source>
</reference>
<proteinExistence type="predicted"/>